<dbReference type="Gene3D" id="3.40.50.360">
    <property type="match status" value="1"/>
</dbReference>
<keyword evidence="3" id="KW-1185">Reference proteome</keyword>
<protein>
    <submittedName>
        <fullName evidence="2">Flavodoxin domain-containing protein</fullName>
    </submittedName>
</protein>
<dbReference type="EMBL" id="JAPOHD010000062">
    <property type="protein sequence ID" value="MCY1722689.1"/>
    <property type="molecule type" value="Genomic_DNA"/>
</dbReference>
<dbReference type="InterPro" id="IPR029039">
    <property type="entry name" value="Flavoprotein-like_sf"/>
</dbReference>
<evidence type="ECO:0000313" key="2">
    <source>
        <dbReference type="EMBL" id="MCY1722689.1"/>
    </source>
</evidence>
<evidence type="ECO:0000313" key="3">
    <source>
        <dbReference type="Proteomes" id="UP001145087"/>
    </source>
</evidence>
<dbReference type="InterPro" id="IPR052200">
    <property type="entry name" value="Protoporphyrinogen_IX_DH"/>
</dbReference>
<dbReference type="PANTHER" id="PTHR38030">
    <property type="entry name" value="PROTOPORPHYRINOGEN IX DEHYDROGENASE [MENAQUINONE]"/>
    <property type="match status" value="1"/>
</dbReference>
<sequence length="167" mass="19079">MKTLIVYSTTHGCTEKTASELKDFLEGKVHLVNLKNNQNPDITDFDKIIIGGSIHAGQIQKKVKEFCSKNITELQEKELGLFICCMEDGEKAQNQLLNAFPEALHKTAKTTAYFGGEFTFEKMNFIQKMIVKKVAHVNHNTSRIDHESIQHFSKKMNKIFNPFLFLV</sequence>
<name>A0A9X3F8U0_9BACT</name>
<dbReference type="AlphaFoldDB" id="A0A9X3F8U0"/>
<feature type="domain" description="Flavodoxin" evidence="1">
    <location>
        <begin position="4"/>
        <end position="141"/>
    </location>
</feature>
<dbReference type="Proteomes" id="UP001145087">
    <property type="component" value="Unassembled WGS sequence"/>
</dbReference>
<evidence type="ECO:0000259" key="1">
    <source>
        <dbReference type="Pfam" id="PF12724"/>
    </source>
</evidence>
<dbReference type="InterPro" id="IPR026816">
    <property type="entry name" value="Flavodoxin_dom"/>
</dbReference>
<dbReference type="SUPFAM" id="SSF52218">
    <property type="entry name" value="Flavoproteins"/>
    <property type="match status" value="1"/>
</dbReference>
<dbReference type="GO" id="GO:0070819">
    <property type="term" value="F:menaquinone-dependent protoporphyrinogen oxidase activity"/>
    <property type="evidence" value="ECO:0007669"/>
    <property type="project" value="TreeGrafter"/>
</dbReference>
<gene>
    <name evidence="2" type="ORF">OU798_20230</name>
</gene>
<organism evidence="2 3">
    <name type="scientific">Draconibacterium aestuarii</name>
    <dbReference type="NCBI Taxonomy" id="2998507"/>
    <lineage>
        <taxon>Bacteria</taxon>
        <taxon>Pseudomonadati</taxon>
        <taxon>Bacteroidota</taxon>
        <taxon>Bacteroidia</taxon>
        <taxon>Marinilabiliales</taxon>
        <taxon>Prolixibacteraceae</taxon>
        <taxon>Draconibacterium</taxon>
    </lineage>
</organism>
<accession>A0A9X3F8U0</accession>
<reference evidence="2" key="1">
    <citation type="submission" date="2022-11" db="EMBL/GenBank/DDBJ databases">
        <title>Marilongibacter aestuarii gen. nov., sp. nov., isolated from tidal flat sediment.</title>
        <authorList>
            <person name="Jiayan W."/>
        </authorList>
    </citation>
    <scope>NUCLEOTIDE SEQUENCE</scope>
    <source>
        <strain evidence="2">Z1-6</strain>
    </source>
</reference>
<proteinExistence type="predicted"/>
<dbReference type="RefSeq" id="WP_343335014.1">
    <property type="nucleotide sequence ID" value="NZ_JAPOHD010000062.1"/>
</dbReference>
<comment type="caution">
    <text evidence="2">The sequence shown here is derived from an EMBL/GenBank/DDBJ whole genome shotgun (WGS) entry which is preliminary data.</text>
</comment>
<dbReference type="GO" id="GO:0010181">
    <property type="term" value="F:FMN binding"/>
    <property type="evidence" value="ECO:0007669"/>
    <property type="project" value="TreeGrafter"/>
</dbReference>
<dbReference type="GO" id="GO:0006783">
    <property type="term" value="P:heme biosynthetic process"/>
    <property type="evidence" value="ECO:0007669"/>
    <property type="project" value="TreeGrafter"/>
</dbReference>
<dbReference type="Pfam" id="PF12724">
    <property type="entry name" value="Flavodoxin_5"/>
    <property type="match status" value="1"/>
</dbReference>
<dbReference type="PANTHER" id="PTHR38030:SF2">
    <property type="entry name" value="PROTOPORPHYRINOGEN IX DEHYDROGENASE [QUINONE]"/>
    <property type="match status" value="1"/>
</dbReference>